<keyword evidence="1" id="KW-0547">Nucleotide-binding</keyword>
<dbReference type="InterPro" id="IPR050107">
    <property type="entry name" value="ABC_carbohydrate_import_ATPase"/>
</dbReference>
<dbReference type="InterPro" id="IPR003593">
    <property type="entry name" value="AAA+_ATPase"/>
</dbReference>
<keyword evidence="5" id="KW-1185">Reference proteome</keyword>
<dbReference type="SMART" id="SM00382">
    <property type="entry name" value="AAA"/>
    <property type="match status" value="1"/>
</dbReference>
<reference evidence="4" key="1">
    <citation type="submission" date="2022-12" db="EMBL/GenBank/DDBJ databases">
        <title>Marinomonas 15G1-11 sp. nov, isolated from marine algae.</title>
        <authorList>
            <person name="Butt M."/>
            <person name="Choi D.G."/>
            <person name="Kim J.M."/>
            <person name="Lee J.K."/>
            <person name="Baek J.H."/>
            <person name="Jeon C.O."/>
        </authorList>
    </citation>
    <scope>NUCLEOTIDE SEQUENCE</scope>
    <source>
        <strain evidence="4">15G1-11</strain>
    </source>
</reference>
<dbReference type="InterPro" id="IPR003439">
    <property type="entry name" value="ABC_transporter-like_ATP-bd"/>
</dbReference>
<organism evidence="4 5">
    <name type="scientific">Marinomonas phaeophyticola</name>
    <dbReference type="NCBI Taxonomy" id="3004091"/>
    <lineage>
        <taxon>Bacteria</taxon>
        <taxon>Pseudomonadati</taxon>
        <taxon>Pseudomonadota</taxon>
        <taxon>Gammaproteobacteria</taxon>
        <taxon>Oceanospirillales</taxon>
        <taxon>Oceanospirillaceae</taxon>
        <taxon>Marinomonas</taxon>
    </lineage>
</organism>
<dbReference type="PANTHER" id="PTHR43790">
    <property type="entry name" value="CARBOHYDRATE TRANSPORT ATP-BINDING PROTEIN MG119-RELATED"/>
    <property type="match status" value="1"/>
</dbReference>
<dbReference type="EMBL" id="JAPUBN010000011">
    <property type="protein sequence ID" value="MCZ2720981.1"/>
    <property type="molecule type" value="Genomic_DNA"/>
</dbReference>
<sequence>MSDLLEIKNLRKSFGPVDVLRGVNLTLHKGEVLAVVGDNGAGKSTLIKHIAGVYHQDLGDITLDGSKVDFASPKEGREAGIETVYQDLALADELSVGANIFLGREPIKKLFGLFPTIDNQKILEETENLINRIESHIPPKAPNVAGLSGGQRQAVAIARALYWKAKVVILDEPTAALAVMERDNVVKLSKLLASEGVGVIYVGHNLVEILDVADRVAVMFQGQVVHVTRSEDTTQEELIKYMTGFSETKVA</sequence>
<evidence type="ECO:0000313" key="5">
    <source>
        <dbReference type="Proteomes" id="UP001149719"/>
    </source>
</evidence>
<dbReference type="InterPro" id="IPR027417">
    <property type="entry name" value="P-loop_NTPase"/>
</dbReference>
<keyword evidence="2 4" id="KW-0067">ATP-binding</keyword>
<dbReference type="Proteomes" id="UP001149719">
    <property type="component" value="Unassembled WGS sequence"/>
</dbReference>
<evidence type="ECO:0000256" key="2">
    <source>
        <dbReference type="ARBA" id="ARBA00022840"/>
    </source>
</evidence>
<proteinExistence type="predicted"/>
<dbReference type="PROSITE" id="PS00211">
    <property type="entry name" value="ABC_TRANSPORTER_1"/>
    <property type="match status" value="1"/>
</dbReference>
<dbReference type="Pfam" id="PF00005">
    <property type="entry name" value="ABC_tran"/>
    <property type="match status" value="1"/>
</dbReference>
<comment type="caution">
    <text evidence="4">The sequence shown here is derived from an EMBL/GenBank/DDBJ whole genome shotgun (WGS) entry which is preliminary data.</text>
</comment>
<dbReference type="GO" id="GO:0005524">
    <property type="term" value="F:ATP binding"/>
    <property type="evidence" value="ECO:0007669"/>
    <property type="project" value="UniProtKB-KW"/>
</dbReference>
<gene>
    <name evidence="4" type="ORF">O1D97_04790</name>
</gene>
<dbReference type="CDD" id="cd03216">
    <property type="entry name" value="ABC_Carb_Monos_I"/>
    <property type="match status" value="1"/>
</dbReference>
<dbReference type="InterPro" id="IPR017871">
    <property type="entry name" value="ABC_transporter-like_CS"/>
</dbReference>
<dbReference type="PROSITE" id="PS50893">
    <property type="entry name" value="ABC_TRANSPORTER_2"/>
    <property type="match status" value="1"/>
</dbReference>
<dbReference type="RefSeq" id="WP_269123301.1">
    <property type="nucleotide sequence ID" value="NZ_JAPUBN010000011.1"/>
</dbReference>
<feature type="domain" description="ABC transporter" evidence="3">
    <location>
        <begin position="5"/>
        <end position="246"/>
    </location>
</feature>
<accession>A0ABT4JRH7</accession>
<dbReference type="Gene3D" id="3.40.50.300">
    <property type="entry name" value="P-loop containing nucleotide triphosphate hydrolases"/>
    <property type="match status" value="1"/>
</dbReference>
<evidence type="ECO:0000259" key="3">
    <source>
        <dbReference type="PROSITE" id="PS50893"/>
    </source>
</evidence>
<evidence type="ECO:0000313" key="4">
    <source>
        <dbReference type="EMBL" id="MCZ2720981.1"/>
    </source>
</evidence>
<name>A0ABT4JRH7_9GAMM</name>
<dbReference type="PANTHER" id="PTHR43790:SF8">
    <property type="entry name" value="SUGAR ABC TRANSPORTER ATP-BINDING PROTEIN"/>
    <property type="match status" value="1"/>
</dbReference>
<protein>
    <submittedName>
        <fullName evidence="4">ATP-binding cassette domain-containing protein</fullName>
    </submittedName>
</protein>
<evidence type="ECO:0000256" key="1">
    <source>
        <dbReference type="ARBA" id="ARBA00022741"/>
    </source>
</evidence>
<dbReference type="SUPFAM" id="SSF52540">
    <property type="entry name" value="P-loop containing nucleoside triphosphate hydrolases"/>
    <property type="match status" value="1"/>
</dbReference>